<evidence type="ECO:0000256" key="1">
    <source>
        <dbReference type="SAM" id="SignalP"/>
    </source>
</evidence>
<organism evidence="2 3">
    <name type="scientific">Rhodocytophaga aerolata</name>
    <dbReference type="NCBI Taxonomy" id="455078"/>
    <lineage>
        <taxon>Bacteria</taxon>
        <taxon>Pseudomonadati</taxon>
        <taxon>Bacteroidota</taxon>
        <taxon>Cytophagia</taxon>
        <taxon>Cytophagales</taxon>
        <taxon>Rhodocytophagaceae</taxon>
        <taxon>Rhodocytophaga</taxon>
    </lineage>
</organism>
<feature type="signal peptide" evidence="1">
    <location>
        <begin position="1"/>
        <end position="19"/>
    </location>
</feature>
<evidence type="ECO:0008006" key="4">
    <source>
        <dbReference type="Google" id="ProtNLM"/>
    </source>
</evidence>
<protein>
    <recommendedName>
        <fullName evidence="4">DUF4252 domain-containing protein</fullName>
    </recommendedName>
</protein>
<sequence>MKKIFFLLVTLTISASAFSQEFSKNLTAARTSYTSNNLSDARFAMEQMLRDLDVAIGKEILKMLPEKMDALAAITKEDNVTGSGNATGLFVHRTYGAAQKKATIDIVNNSPMINSLTALLSMPFVGAAKDANQKIVKVQGYKAILTKNENTDTGKTGYDLQVPMNNTLLTFTMDEAAEADVLRLANDIPLAKIAQMAQ</sequence>
<feature type="chain" id="PRO_5045251559" description="DUF4252 domain-containing protein" evidence="1">
    <location>
        <begin position="20"/>
        <end position="198"/>
    </location>
</feature>
<gene>
    <name evidence="2" type="ORF">Q0590_21545</name>
</gene>
<dbReference type="RefSeq" id="WP_302039676.1">
    <property type="nucleotide sequence ID" value="NZ_JAUKPO010000014.1"/>
</dbReference>
<comment type="caution">
    <text evidence="2">The sequence shown here is derived from an EMBL/GenBank/DDBJ whole genome shotgun (WGS) entry which is preliminary data.</text>
</comment>
<dbReference type="EMBL" id="JAUKPO010000014">
    <property type="protein sequence ID" value="MDO1448877.1"/>
    <property type="molecule type" value="Genomic_DNA"/>
</dbReference>
<evidence type="ECO:0000313" key="3">
    <source>
        <dbReference type="Proteomes" id="UP001168528"/>
    </source>
</evidence>
<keyword evidence="1" id="KW-0732">Signal</keyword>
<evidence type="ECO:0000313" key="2">
    <source>
        <dbReference type="EMBL" id="MDO1448877.1"/>
    </source>
</evidence>
<name>A0ABT8R9V3_9BACT</name>
<accession>A0ABT8R9V3</accession>
<proteinExistence type="predicted"/>
<keyword evidence="3" id="KW-1185">Reference proteome</keyword>
<reference evidence="2" key="1">
    <citation type="submission" date="2023-07" db="EMBL/GenBank/DDBJ databases">
        <title>The genome sequence of Rhodocytophaga aerolata KACC 12507.</title>
        <authorList>
            <person name="Zhang X."/>
        </authorList>
    </citation>
    <scope>NUCLEOTIDE SEQUENCE</scope>
    <source>
        <strain evidence="2">KACC 12507</strain>
    </source>
</reference>
<dbReference type="Proteomes" id="UP001168528">
    <property type="component" value="Unassembled WGS sequence"/>
</dbReference>